<evidence type="ECO:0000313" key="3">
    <source>
        <dbReference type="Proteomes" id="UP000051697"/>
    </source>
</evidence>
<evidence type="ECO:0000256" key="1">
    <source>
        <dbReference type="PIRNR" id="PIRNR021438"/>
    </source>
</evidence>
<dbReference type="PANTHER" id="PTHR40039:SF1">
    <property type="entry name" value="PROTEIN DLTD"/>
    <property type="match status" value="1"/>
</dbReference>
<organism evidence="2 3">
    <name type="scientific">Paucilactobacillus oligofermentans DSM 15707 = LMG 22743</name>
    <dbReference type="NCBI Taxonomy" id="1423778"/>
    <lineage>
        <taxon>Bacteria</taxon>
        <taxon>Bacillati</taxon>
        <taxon>Bacillota</taxon>
        <taxon>Bacilli</taxon>
        <taxon>Lactobacillales</taxon>
        <taxon>Lactobacillaceae</taxon>
        <taxon>Paucilactobacillus</taxon>
    </lineage>
</organism>
<comment type="caution">
    <text evidence="2">The sequence shown here is derived from an EMBL/GenBank/DDBJ whole genome shotgun (WGS) entry which is preliminary data.</text>
</comment>
<dbReference type="KEGG" id="lol:LACOL_0702"/>
<accession>A0A0R1RS31</accession>
<dbReference type="RefSeq" id="WP_057889568.1">
    <property type="nucleotide sequence ID" value="NZ_AZFE01000030.1"/>
</dbReference>
<comment type="similarity">
    <text evidence="1">Belongs to the DltD family.</text>
</comment>
<dbReference type="GO" id="GO:0005886">
    <property type="term" value="C:plasma membrane"/>
    <property type="evidence" value="ECO:0007669"/>
    <property type="project" value="UniProtKB-UniRule"/>
</dbReference>
<dbReference type="AlphaFoldDB" id="A0A0R1RS31"/>
<reference evidence="2 3" key="1">
    <citation type="journal article" date="2015" name="Genome Announc.">
        <title>Expanding the biotechnology potential of lactobacilli through comparative genomics of 213 strains and associated genera.</title>
        <authorList>
            <person name="Sun Z."/>
            <person name="Harris H.M."/>
            <person name="McCann A."/>
            <person name="Guo C."/>
            <person name="Argimon S."/>
            <person name="Zhang W."/>
            <person name="Yang X."/>
            <person name="Jeffery I.B."/>
            <person name="Cooney J.C."/>
            <person name="Kagawa T.F."/>
            <person name="Liu W."/>
            <person name="Song Y."/>
            <person name="Salvetti E."/>
            <person name="Wrobel A."/>
            <person name="Rasinkangas P."/>
            <person name="Parkhill J."/>
            <person name="Rea M.C."/>
            <person name="O'Sullivan O."/>
            <person name="Ritari J."/>
            <person name="Douillard F.P."/>
            <person name="Paul Ross R."/>
            <person name="Yang R."/>
            <person name="Briner A.E."/>
            <person name="Felis G.E."/>
            <person name="de Vos W.M."/>
            <person name="Barrangou R."/>
            <person name="Klaenhammer T.R."/>
            <person name="Caufield P.W."/>
            <person name="Cui Y."/>
            <person name="Zhang H."/>
            <person name="O'Toole P.W."/>
        </authorList>
    </citation>
    <scope>NUCLEOTIDE SEQUENCE [LARGE SCALE GENOMIC DNA]</scope>
    <source>
        <strain evidence="2 3">DSM 15707</strain>
    </source>
</reference>
<dbReference type="PANTHER" id="PTHR40039">
    <property type="entry name" value="PROTEIN DLTD"/>
    <property type="match status" value="1"/>
</dbReference>
<name>A0A0R1RS31_9LACO</name>
<dbReference type="EMBL" id="AZFE01000030">
    <property type="protein sequence ID" value="KRL56008.1"/>
    <property type="molecule type" value="Genomic_DNA"/>
</dbReference>
<evidence type="ECO:0000313" key="2">
    <source>
        <dbReference type="EMBL" id="KRL56008.1"/>
    </source>
</evidence>
<dbReference type="NCBIfam" id="TIGR04092">
    <property type="entry name" value="LTA_DltD"/>
    <property type="match status" value="1"/>
</dbReference>
<keyword evidence="3" id="KW-1185">Reference proteome</keyword>
<proteinExistence type="inferred from homology"/>
<dbReference type="Proteomes" id="UP000051697">
    <property type="component" value="Unassembled WGS sequence"/>
</dbReference>
<protein>
    <recommendedName>
        <fullName evidence="1">Protein DltD</fullName>
    </recommendedName>
</protein>
<dbReference type="OrthoDB" id="1700484at2"/>
<dbReference type="Pfam" id="PF04914">
    <property type="entry name" value="DltD"/>
    <property type="match status" value="1"/>
</dbReference>
<dbReference type="UniPathway" id="UPA00556"/>
<comment type="pathway">
    <text evidence="1">Cell wall biogenesis; lipoteichoic acid biosynthesis.</text>
</comment>
<sequence length="416" mass="47311">MKMKKKLWNIFGPVLLAGLLVFIAFFVANQFTTVNKATEKRAAVSLSTNVYKGSIVKSQALKDGYVPFFGSSELSRMDPFHPSALAKKYHRNYQPFLLGNPGTQSLSHLIQMQGMKQQLKNKKVVFIISPQWFTKQGQSPQAYSLYNSPIGTTQWLLHAHDSQMTRYTAKRILAMNENSNSGAAHRALINLASGKKVTKTQLMQLNVEATMLNSEDKLFSSFVSGKREAKIDGNQNKLPKQDNFKMLTKSANQMAAKATDDNPFGISNNFFNHRLAKGNKLAKLQGSQSHFNYLQSPEYADFELVLAQFAKWNVDPIFVITPVNQKWMKYTGLSNDMYQKADQKIKYQLNSQGFNHVVDLSKDGGKKYFMEDTIHLGWNGWLAMDQKVSPFLQTKQNQPTYQIQDKFLSKEWQQAE</sequence>
<dbReference type="PIRSF" id="PIRSF021438">
    <property type="entry name" value="DltD"/>
    <property type="match status" value="1"/>
</dbReference>
<dbReference type="InterPro" id="IPR023896">
    <property type="entry name" value="LTA_DltD"/>
</dbReference>
<dbReference type="GO" id="GO:0070395">
    <property type="term" value="P:lipoteichoic acid biosynthetic process"/>
    <property type="evidence" value="ECO:0007669"/>
    <property type="project" value="UniProtKB-UniRule"/>
</dbReference>
<dbReference type="InterPro" id="IPR006998">
    <property type="entry name" value="DltD"/>
</dbReference>
<keyword evidence="1" id="KW-0472">Membrane</keyword>
<dbReference type="PATRIC" id="fig|1423778.4.peg.620"/>
<keyword evidence="1" id="KW-1003">Cell membrane</keyword>
<dbReference type="STRING" id="1423778.FC70_GL000593"/>
<gene>
    <name evidence="2" type="ORF">FC70_GL000593</name>
</gene>